<accession>A0A3Q9NQL2</accession>
<feature type="transmembrane region" description="Helical" evidence="7">
    <location>
        <begin position="52"/>
        <end position="78"/>
    </location>
</feature>
<dbReference type="GO" id="GO:0005886">
    <property type="term" value="C:plasma membrane"/>
    <property type="evidence" value="ECO:0007669"/>
    <property type="project" value="UniProtKB-SubCell"/>
</dbReference>
<evidence type="ECO:0000313" key="9">
    <source>
        <dbReference type="Proteomes" id="UP000283000"/>
    </source>
</evidence>
<reference evidence="8 9" key="2">
    <citation type="submission" date="2019-01" db="EMBL/GenBank/DDBJ databases">
        <title>Comparative genomic analysis of Brevibacterium aurantiacum sheds light on its evolution and its adaptation to smear-ripened cheeses.</title>
        <authorList>
            <person name="Moineau S."/>
        </authorList>
    </citation>
    <scope>NUCLEOTIDE SEQUENCE [LARGE SCALE GENOMIC DNA]</scope>
    <source>
        <strain evidence="8 9">SMQ-1417</strain>
    </source>
</reference>
<evidence type="ECO:0008006" key="10">
    <source>
        <dbReference type="Google" id="ProtNLM"/>
    </source>
</evidence>
<gene>
    <name evidence="8" type="ORF">CXR23_07180</name>
</gene>
<dbReference type="Proteomes" id="UP000283000">
    <property type="component" value="Chromosome"/>
</dbReference>
<evidence type="ECO:0000256" key="2">
    <source>
        <dbReference type="ARBA" id="ARBA00007430"/>
    </source>
</evidence>
<dbReference type="EMBL" id="CP025330">
    <property type="protein sequence ID" value="AZT92950.1"/>
    <property type="molecule type" value="Genomic_DNA"/>
</dbReference>
<dbReference type="Pfam" id="PF13440">
    <property type="entry name" value="Polysacc_synt_3"/>
    <property type="match status" value="1"/>
</dbReference>
<dbReference type="CDD" id="cd13127">
    <property type="entry name" value="MATE_tuaB_like"/>
    <property type="match status" value="1"/>
</dbReference>
<feature type="transmembrane region" description="Helical" evidence="7">
    <location>
        <begin position="90"/>
        <end position="113"/>
    </location>
</feature>
<evidence type="ECO:0000256" key="6">
    <source>
        <dbReference type="ARBA" id="ARBA00023136"/>
    </source>
</evidence>
<feature type="transmembrane region" description="Helical" evidence="7">
    <location>
        <begin position="428"/>
        <end position="450"/>
    </location>
</feature>
<dbReference type="PANTHER" id="PTHR30250:SF10">
    <property type="entry name" value="LIPOPOLYSACCHARIDE BIOSYNTHESIS PROTEIN WZXC"/>
    <property type="match status" value="1"/>
</dbReference>
<dbReference type="AlphaFoldDB" id="A0A3Q9NQL2"/>
<evidence type="ECO:0000256" key="4">
    <source>
        <dbReference type="ARBA" id="ARBA00022692"/>
    </source>
</evidence>
<feature type="transmembrane region" description="Helical" evidence="7">
    <location>
        <begin position="158"/>
        <end position="178"/>
    </location>
</feature>
<evidence type="ECO:0000256" key="5">
    <source>
        <dbReference type="ARBA" id="ARBA00022989"/>
    </source>
</evidence>
<feature type="transmembrane region" description="Helical" evidence="7">
    <location>
        <begin position="298"/>
        <end position="319"/>
    </location>
</feature>
<protein>
    <recommendedName>
        <fullName evidence="10">Lipopolysaccharide biosynthesis protein</fullName>
    </recommendedName>
</protein>
<reference evidence="8 9" key="1">
    <citation type="submission" date="2017-12" db="EMBL/GenBank/DDBJ databases">
        <authorList>
            <person name="Levesque S."/>
        </authorList>
    </citation>
    <scope>NUCLEOTIDE SEQUENCE [LARGE SCALE GENOMIC DNA]</scope>
    <source>
        <strain evidence="8 9">SMQ-1417</strain>
    </source>
</reference>
<feature type="transmembrane region" description="Helical" evidence="7">
    <location>
        <begin position="392"/>
        <end position="416"/>
    </location>
</feature>
<feature type="transmembrane region" description="Helical" evidence="7">
    <location>
        <begin position="456"/>
        <end position="477"/>
    </location>
</feature>
<dbReference type="PANTHER" id="PTHR30250">
    <property type="entry name" value="PST FAMILY PREDICTED COLANIC ACID TRANSPORTER"/>
    <property type="match status" value="1"/>
</dbReference>
<evidence type="ECO:0000256" key="7">
    <source>
        <dbReference type="SAM" id="Phobius"/>
    </source>
</evidence>
<dbReference type="RefSeq" id="WP_127362883.1">
    <property type="nucleotide sequence ID" value="NZ_CP025330.1"/>
</dbReference>
<feature type="transmembrane region" description="Helical" evidence="7">
    <location>
        <begin position="21"/>
        <end position="46"/>
    </location>
</feature>
<feature type="transmembrane region" description="Helical" evidence="7">
    <location>
        <begin position="125"/>
        <end position="146"/>
    </location>
</feature>
<name>A0A3Q9NQL2_BREAU</name>
<organism evidence="8 9">
    <name type="scientific">Brevibacterium aurantiacum</name>
    <dbReference type="NCBI Taxonomy" id="273384"/>
    <lineage>
        <taxon>Bacteria</taxon>
        <taxon>Bacillati</taxon>
        <taxon>Actinomycetota</taxon>
        <taxon>Actinomycetes</taxon>
        <taxon>Micrococcales</taxon>
        <taxon>Brevibacteriaceae</taxon>
        <taxon>Brevibacterium</taxon>
    </lineage>
</organism>
<dbReference type="InterPro" id="IPR050833">
    <property type="entry name" value="Poly_Biosynth_Transport"/>
</dbReference>
<evidence type="ECO:0000256" key="3">
    <source>
        <dbReference type="ARBA" id="ARBA00022475"/>
    </source>
</evidence>
<comment type="similarity">
    <text evidence="2">Belongs to the polysaccharide synthase family.</text>
</comment>
<feature type="transmembrane region" description="Helical" evidence="7">
    <location>
        <begin position="325"/>
        <end position="348"/>
    </location>
</feature>
<comment type="subcellular location">
    <subcellularLocation>
        <location evidence="1">Cell membrane</location>
        <topology evidence="1">Multi-pass membrane protein</topology>
    </subcellularLocation>
</comment>
<proteinExistence type="inferred from homology"/>
<feature type="transmembrane region" description="Helical" evidence="7">
    <location>
        <begin position="369"/>
        <end position="386"/>
    </location>
</feature>
<evidence type="ECO:0000313" key="8">
    <source>
        <dbReference type="EMBL" id="AZT92950.1"/>
    </source>
</evidence>
<feature type="transmembrane region" description="Helical" evidence="7">
    <location>
        <begin position="184"/>
        <end position="203"/>
    </location>
</feature>
<keyword evidence="5 7" id="KW-1133">Transmembrane helix</keyword>
<keyword evidence="3" id="KW-1003">Cell membrane</keyword>
<keyword evidence="6 7" id="KW-0472">Membrane</keyword>
<keyword evidence="4 7" id="KW-0812">Transmembrane</keyword>
<evidence type="ECO:0000256" key="1">
    <source>
        <dbReference type="ARBA" id="ARBA00004651"/>
    </source>
</evidence>
<sequence length="511" mass="54111">MKRRQEQTGTEPNLRKTAVRGSIWDFFGTGLQAVAQVASLAVLARLLDPYEFGVATTAIITVGFLSMLSQLGVSAAIVQKEAVDDHDVATAAWLAIMTGLLLALGLYFATPIINPLLGLSPDAEIITLFSIQLPLLSLGAVPLALLQRRLQFRRIVGIQTSAYLLGVVGVSIVLALLGAGAYSIVWGNLISTCITVAGCIRFAPHKWAVGDFHTFCRSSIALIRFGIPYSLGNLGTWFAGNSDKLVVTNQLGVATLGAYGRAYQLIAAGADLIGGVVDRVLFPALSRIQHDQVRMRNAYVKVSAIVTLASSVGTVTLVWGSAPVVALMLGAGWESTILPLQVLSVALLPRASYKLSNSLVRAVGRVSGLAVRQWVYAALAIAGALLGSQWGVAGVAVGTAGAIFIHHAIMLLYANSACPGLLRQMLKLYARCLPPLVVMNLAGFGVNRIAESLPPAIQLVVLVIGIVGAGGAWMLVFRRAYGEELQLISVLWTEVLPSRLTPNSTKSGKKK</sequence>